<dbReference type="PANTHER" id="PTHR12197:SF251">
    <property type="entry name" value="EG:BACR7C10.4 PROTEIN"/>
    <property type="match status" value="1"/>
</dbReference>
<dbReference type="EMBL" id="CAJNNV010000233">
    <property type="protein sequence ID" value="CAE8581911.1"/>
    <property type="molecule type" value="Genomic_DNA"/>
</dbReference>
<reference evidence="3" key="1">
    <citation type="submission" date="2021-02" db="EMBL/GenBank/DDBJ databases">
        <authorList>
            <person name="Dougan E. K."/>
            <person name="Rhodes N."/>
            <person name="Thang M."/>
            <person name="Chan C."/>
        </authorList>
    </citation>
    <scope>NUCLEOTIDE SEQUENCE</scope>
</reference>
<dbReference type="InterPro" id="IPR050869">
    <property type="entry name" value="H3K4_H4K5_MeTrfase"/>
</dbReference>
<dbReference type="PROSITE" id="PS50280">
    <property type="entry name" value="SET"/>
    <property type="match status" value="1"/>
</dbReference>
<feature type="region of interest" description="Disordered" evidence="1">
    <location>
        <begin position="370"/>
        <end position="432"/>
    </location>
</feature>
<name>A0A813D124_POLGL</name>
<dbReference type="Gene3D" id="2.170.270.10">
    <property type="entry name" value="SET domain"/>
    <property type="match status" value="1"/>
</dbReference>
<gene>
    <name evidence="3" type="ORF">PGLA1383_LOCUS920</name>
</gene>
<dbReference type="PANTHER" id="PTHR12197">
    <property type="entry name" value="HISTONE-LYSINE N-METHYLTRANSFERASE SMYD"/>
    <property type="match status" value="1"/>
</dbReference>
<dbReference type="InterPro" id="IPR046341">
    <property type="entry name" value="SET_dom_sf"/>
</dbReference>
<keyword evidence="4" id="KW-1185">Reference proteome</keyword>
<feature type="compositionally biased region" description="Basic and acidic residues" evidence="1">
    <location>
        <begin position="408"/>
        <end position="420"/>
    </location>
</feature>
<feature type="domain" description="SET" evidence="2">
    <location>
        <begin position="543"/>
        <end position="761"/>
    </location>
</feature>
<dbReference type="GO" id="GO:0005634">
    <property type="term" value="C:nucleus"/>
    <property type="evidence" value="ECO:0007669"/>
    <property type="project" value="TreeGrafter"/>
</dbReference>
<evidence type="ECO:0000313" key="4">
    <source>
        <dbReference type="Proteomes" id="UP000654075"/>
    </source>
</evidence>
<proteinExistence type="predicted"/>
<dbReference type="Proteomes" id="UP000654075">
    <property type="component" value="Unassembled WGS sequence"/>
</dbReference>
<dbReference type="AlphaFoldDB" id="A0A813D124"/>
<accession>A0A813D124</accession>
<feature type="compositionally biased region" description="Basic and acidic residues" evidence="1">
    <location>
        <begin position="370"/>
        <end position="397"/>
    </location>
</feature>
<evidence type="ECO:0000256" key="1">
    <source>
        <dbReference type="SAM" id="MobiDB-lite"/>
    </source>
</evidence>
<organism evidence="3 4">
    <name type="scientific">Polarella glacialis</name>
    <name type="common">Dinoflagellate</name>
    <dbReference type="NCBI Taxonomy" id="89957"/>
    <lineage>
        <taxon>Eukaryota</taxon>
        <taxon>Sar</taxon>
        <taxon>Alveolata</taxon>
        <taxon>Dinophyceae</taxon>
        <taxon>Suessiales</taxon>
        <taxon>Suessiaceae</taxon>
        <taxon>Polarella</taxon>
    </lineage>
</organism>
<dbReference type="SUPFAM" id="SSF82199">
    <property type="entry name" value="SET domain"/>
    <property type="match status" value="1"/>
</dbReference>
<dbReference type="Pfam" id="PF00856">
    <property type="entry name" value="SET"/>
    <property type="match status" value="1"/>
</dbReference>
<dbReference type="InterPro" id="IPR001214">
    <property type="entry name" value="SET_dom"/>
</dbReference>
<protein>
    <recommendedName>
        <fullName evidence="2">SET domain-containing protein</fullName>
    </recommendedName>
</protein>
<evidence type="ECO:0000313" key="3">
    <source>
        <dbReference type="EMBL" id="CAE8581911.1"/>
    </source>
</evidence>
<sequence>MAEQVQSEVEDKPLRQKGYPVQVPSLEDAWLSRGTVAELLDPANLNSGQLQDIYQQREDDFEEPTPLEVWYTQNGVPNREILFVDGLYAEERPRVCVSLRAVHAMHRAIAVLTRKLDNTHAVLRTCRTHYYKELMHLREMVRRKEGNGGEPVEHETYFFVNGTYQDELTLQMWQERLDEAKGDMQQQLSAKTAEAQKLHTALTRAREGFEDEGDVTTTLRLKVAELVIICQTEREALQEELEASNARTDHAYQLSASCEKEMHELSMKCKTDLEMEHDLVAEARKALVHLQRQMRAERSQDAKSYQELSGTVECLQKGLQERDKTIFQLERQRVQGDEKAVLLRKQTADSEAKAAKLEEKIVDLEQELAKSNKKEGHAAQHGAKSEESTANDVEHSGSHGPRKRVGSRHSEASQASREDQPESQEPQEPQEPQRCFADAGVMTEDLPFVEVNTSSVETADLEAQTEHKAALVAAPLPLGRQASGESEEQTEDQVLVLRLPCLILLVLPCARASAPAFCVCLHLMSMSAEVSSSEPPGEEVLAPGVVARKVPGRGVAAFAAKAFQCGEAVFEERAAFESACGVPSATGEKNRLTGLLHEALVDEMRSRRLPDFEPASHLGALVALRDLGVPGCQQLLRTKCWGPESALPSPKVARIEAGVLRSAVRRGLLPQGAATFPPGDYARLRRVIQLNGFRFNGELQEGALGYDTGEILFANISRINHSCSPNMEFSLFWSAKHDAVVNRVTATRPIADGEEVNISYLALCLKLPAKERRRQLSKHWGFDCDCPCCLEEAGPPEPPQLRVQAAKSAEDSCSGAGSTAEGASSEACSEASSEVGICWDDIRASRLMLYSSLLKAFLRKLGSFFSIKLQDAWLADSGATLETALSRRLPARRHILRLRSFAHHLEINRLKSVVDPEEEAATAAVAGVRNVGGDRPLRVGTRFVSRSRNLGAGTSKVWERLPAERNPGKIHTRIPMAAIHAKIHAKSLGKICDQLPARIPGKIHGKICDQISAMIPVKIPGKIRGKILGKICEQLPAKIPIHPGKIPIHPGKIPGKIHGKICDQLPAKIPVKIRGKIHSKIHGKICDQLPAKIPVKIPGKIHGKIHGKICDQVPAKIHPGKIHGKIRGKIHGKICNQLSAKIPAKILDKIHGKICDQLPAKIPAKIPDKIHGKILGKICDQLSAKIPVKIPGKIPGKIHGKICDQLSAKIRPGKIPGVVLTMLQATSETRTRMAVKALMAMR</sequence>
<comment type="caution">
    <text evidence="3">The sequence shown here is derived from an EMBL/GenBank/DDBJ whole genome shotgun (WGS) entry which is preliminary data.</text>
</comment>
<dbReference type="OrthoDB" id="408529at2759"/>
<feature type="compositionally biased region" description="Low complexity" evidence="1">
    <location>
        <begin position="423"/>
        <end position="432"/>
    </location>
</feature>
<dbReference type="CDD" id="cd20071">
    <property type="entry name" value="SET_SMYD"/>
    <property type="match status" value="1"/>
</dbReference>
<evidence type="ECO:0000259" key="2">
    <source>
        <dbReference type="PROSITE" id="PS50280"/>
    </source>
</evidence>